<dbReference type="SUPFAM" id="SSF50370">
    <property type="entry name" value="Ricin B-like lectins"/>
    <property type="match status" value="1"/>
</dbReference>
<feature type="region of interest" description="Disordered" evidence="1">
    <location>
        <begin position="35"/>
        <end position="62"/>
    </location>
</feature>
<name>A0A132MWS2_9ACTN</name>
<dbReference type="Proteomes" id="UP000070188">
    <property type="component" value="Unassembled WGS sequence"/>
</dbReference>
<protein>
    <recommendedName>
        <fullName evidence="2">Ricin B lectin domain-containing protein</fullName>
    </recommendedName>
</protein>
<dbReference type="OrthoDB" id="4274870at2"/>
<evidence type="ECO:0000313" key="3">
    <source>
        <dbReference type="EMBL" id="KWX02186.1"/>
    </source>
</evidence>
<dbReference type="RefSeq" id="WP_066889057.1">
    <property type="nucleotide sequence ID" value="NZ_CP171739.1"/>
</dbReference>
<feature type="region of interest" description="Disordered" evidence="1">
    <location>
        <begin position="187"/>
        <end position="212"/>
    </location>
</feature>
<reference evidence="4" key="1">
    <citation type="submission" date="2015-04" db="EMBL/GenBank/DDBJ databases">
        <title>Physiological reanalysis, assessment of diazotrophy, and genome sequences of multiple isolates of Streptomyces thermoautotrophicus.</title>
        <authorList>
            <person name="MacKellar D.C."/>
            <person name="Lieber L."/>
            <person name="Norman J."/>
            <person name="Bolger A."/>
            <person name="Tobin C."/>
            <person name="Murray J.W."/>
            <person name="Chang R."/>
            <person name="Ford T."/>
            <person name="Nguyen P.Q."/>
            <person name="Woodward J."/>
            <person name="Permingeat H."/>
            <person name="Joshi N.S."/>
            <person name="Silver P.A."/>
            <person name="Usadel B."/>
            <person name="Rutherford A.W."/>
            <person name="Friesen M."/>
            <person name="Prell J."/>
        </authorList>
    </citation>
    <scope>NUCLEOTIDE SEQUENCE [LARGE SCALE GENOMIC DNA]</scope>
    <source>
        <strain evidence="4">H1</strain>
    </source>
</reference>
<dbReference type="CDD" id="cd00161">
    <property type="entry name" value="beta-trefoil_Ricin-like"/>
    <property type="match status" value="1"/>
</dbReference>
<accession>A0A132MWS2</accession>
<dbReference type="InterPro" id="IPR035992">
    <property type="entry name" value="Ricin_B-like_lectins"/>
</dbReference>
<feature type="domain" description="Ricin B lectin" evidence="2">
    <location>
        <begin position="67"/>
        <end position="203"/>
    </location>
</feature>
<dbReference type="InterPro" id="IPR000772">
    <property type="entry name" value="Ricin_B_lectin"/>
</dbReference>
<dbReference type="SMART" id="SM00458">
    <property type="entry name" value="RICIN"/>
    <property type="match status" value="1"/>
</dbReference>
<dbReference type="Pfam" id="PF14200">
    <property type="entry name" value="RicinB_lectin_2"/>
    <property type="match status" value="1"/>
</dbReference>
<dbReference type="EMBL" id="LAXD01000001">
    <property type="protein sequence ID" value="KWX02186.1"/>
    <property type="molecule type" value="Genomic_DNA"/>
</dbReference>
<dbReference type="STRING" id="1469144.LI90_3228"/>
<evidence type="ECO:0000313" key="4">
    <source>
        <dbReference type="Proteomes" id="UP000070188"/>
    </source>
</evidence>
<gene>
    <name evidence="3" type="ORF">LI90_3228</name>
</gene>
<dbReference type="AlphaFoldDB" id="A0A132MWS2"/>
<evidence type="ECO:0000259" key="2">
    <source>
        <dbReference type="SMART" id="SM00458"/>
    </source>
</evidence>
<proteinExistence type="predicted"/>
<organism evidence="3 4">
    <name type="scientific">Carbonactinospora thermoautotrophica</name>
    <dbReference type="NCBI Taxonomy" id="1469144"/>
    <lineage>
        <taxon>Bacteria</taxon>
        <taxon>Bacillati</taxon>
        <taxon>Actinomycetota</taxon>
        <taxon>Actinomycetes</taxon>
        <taxon>Kitasatosporales</taxon>
        <taxon>Carbonactinosporaceae</taxon>
        <taxon>Carbonactinospora</taxon>
    </lineage>
</organism>
<comment type="caution">
    <text evidence="3">The sequence shown here is derived from an EMBL/GenBank/DDBJ whole genome shotgun (WGS) entry which is preliminary data.</text>
</comment>
<keyword evidence="4" id="KW-1185">Reference proteome</keyword>
<sequence length="212" mass="22280">MTRGLVIRVLLLAAFVGASVGSAWGVLARPEHGPARVADAGTTPPQASATPRPGGDGQSEDLPREVPYVMVNVGHPSLAADVSGARQDDGTKIISYPKHGGPNQQWKVVDAGDGLVRLVSVASGKCMTVENGATESQAHVVLGPCEGPGAEWRLKTGQDGGYMLIADHSDKALDIGGAKEGRNNILAQHRPRPEKEAQSWRFVPPEQVKSDD</sequence>
<dbReference type="PROSITE" id="PS50231">
    <property type="entry name" value="RICIN_B_LECTIN"/>
    <property type="match status" value="1"/>
</dbReference>
<evidence type="ECO:0000256" key="1">
    <source>
        <dbReference type="SAM" id="MobiDB-lite"/>
    </source>
</evidence>
<dbReference type="PATRIC" id="fig|1469144.10.peg.3475"/>
<dbReference type="Gene3D" id="2.80.10.50">
    <property type="match status" value="2"/>
</dbReference>